<comment type="subcellular location">
    <subcellularLocation>
        <location evidence="1">Secreted</location>
    </subcellularLocation>
</comment>
<sequence length="233" mass="25938">MSHVFGVNGPVAFARGLWGGTGSWLGIIVCIIVLICQSVHLGNLQRELSEIQKSKEDNGLEVSDKNRPFVQCPRQKREVLGRRNRRHNALAVYLYSDSHIFYTDLSVSESNDITGVSWKVSLHEGKAFELKGEKAKVKHSGIYYIYSQVLYTDTTFTMGQLVTRQAEGDTGMGDTLLRCMQSMPPDKNVSYNTCYSAGVFRLQKGDVISIIIPRHNASVAPEGYSTFLGLVKI</sequence>
<dbReference type="InterPro" id="IPR051748">
    <property type="entry name" value="TNF_Ligand_Superfamily"/>
</dbReference>
<reference evidence="9" key="1">
    <citation type="submission" date="2025-08" db="UniProtKB">
        <authorList>
            <consortium name="Ensembl"/>
        </authorList>
    </citation>
    <scope>IDENTIFICATION</scope>
</reference>
<keyword evidence="4" id="KW-0964">Secreted</keyword>
<keyword evidence="7" id="KW-0472">Membrane</keyword>
<feature type="domain" description="THD" evidence="8">
    <location>
        <begin position="90"/>
        <end position="233"/>
    </location>
</feature>
<dbReference type="SUPFAM" id="SSF49842">
    <property type="entry name" value="TNF-like"/>
    <property type="match status" value="1"/>
</dbReference>
<dbReference type="GO" id="GO:0005164">
    <property type="term" value="F:tumor necrosis factor receptor binding"/>
    <property type="evidence" value="ECO:0007669"/>
    <property type="project" value="InterPro"/>
</dbReference>
<dbReference type="PROSITE" id="PS50049">
    <property type="entry name" value="THD_2"/>
    <property type="match status" value="1"/>
</dbReference>
<evidence type="ECO:0000256" key="2">
    <source>
        <dbReference type="ARBA" id="ARBA00008670"/>
    </source>
</evidence>
<dbReference type="Pfam" id="PF00229">
    <property type="entry name" value="TNF"/>
    <property type="match status" value="1"/>
</dbReference>
<dbReference type="Ensembl" id="ENSLLET00000008093.1">
    <property type="protein sequence ID" value="ENSLLEP00000007778.1"/>
    <property type="gene ID" value="ENSLLEG00000004930.1"/>
</dbReference>
<keyword evidence="6" id="KW-0325">Glycoprotein</keyword>
<feature type="transmembrane region" description="Helical" evidence="7">
    <location>
        <begin position="24"/>
        <end position="44"/>
    </location>
</feature>
<keyword evidence="10" id="KW-1185">Reference proteome</keyword>
<comment type="similarity">
    <text evidence="2">Belongs to the tumor necrosis factor family.</text>
</comment>
<dbReference type="PANTHER" id="PTHR15151">
    <property type="entry name" value="PROTEIN EIGER"/>
    <property type="match status" value="1"/>
</dbReference>
<evidence type="ECO:0000313" key="10">
    <source>
        <dbReference type="Proteomes" id="UP000694569"/>
    </source>
</evidence>
<reference evidence="9" key="2">
    <citation type="submission" date="2025-09" db="UniProtKB">
        <authorList>
            <consortium name="Ensembl"/>
        </authorList>
    </citation>
    <scope>IDENTIFICATION</scope>
</reference>
<dbReference type="GO" id="GO:0006955">
    <property type="term" value="P:immune response"/>
    <property type="evidence" value="ECO:0007669"/>
    <property type="project" value="InterPro"/>
</dbReference>
<evidence type="ECO:0000256" key="4">
    <source>
        <dbReference type="ARBA" id="ARBA00022525"/>
    </source>
</evidence>
<keyword evidence="7" id="KW-0812">Transmembrane</keyword>
<dbReference type="GO" id="GO:0016020">
    <property type="term" value="C:membrane"/>
    <property type="evidence" value="ECO:0007669"/>
    <property type="project" value="InterPro"/>
</dbReference>
<evidence type="ECO:0000256" key="1">
    <source>
        <dbReference type="ARBA" id="ARBA00004613"/>
    </source>
</evidence>
<dbReference type="PANTHER" id="PTHR15151:SF12">
    <property type="entry name" value="TUMOR NECROSIS FACTOR LIGAND SUPERFAMILY MEMBER 13"/>
    <property type="match status" value="1"/>
</dbReference>
<keyword evidence="7" id="KW-1133">Transmembrane helix</keyword>
<proteinExistence type="inferred from homology"/>
<dbReference type="GO" id="GO:0030890">
    <property type="term" value="P:positive regulation of B cell proliferation"/>
    <property type="evidence" value="ECO:0007669"/>
    <property type="project" value="TreeGrafter"/>
</dbReference>
<evidence type="ECO:0000256" key="3">
    <source>
        <dbReference type="ARBA" id="ARBA00022514"/>
    </source>
</evidence>
<dbReference type="InterPro" id="IPR008983">
    <property type="entry name" value="Tumour_necrosis_fac-like_dom"/>
</dbReference>
<dbReference type="AlphaFoldDB" id="A0A8C5M4N0"/>
<evidence type="ECO:0000256" key="6">
    <source>
        <dbReference type="ARBA" id="ARBA00023180"/>
    </source>
</evidence>
<dbReference type="Proteomes" id="UP000694569">
    <property type="component" value="Unplaced"/>
</dbReference>
<evidence type="ECO:0000256" key="5">
    <source>
        <dbReference type="ARBA" id="ARBA00023157"/>
    </source>
</evidence>
<evidence type="ECO:0000259" key="8">
    <source>
        <dbReference type="PROSITE" id="PS50049"/>
    </source>
</evidence>
<keyword evidence="5" id="KW-1015">Disulfide bond</keyword>
<name>A0A8C5M4N0_9ANUR</name>
<dbReference type="GO" id="GO:0005125">
    <property type="term" value="F:cytokine activity"/>
    <property type="evidence" value="ECO:0007669"/>
    <property type="project" value="UniProtKB-KW"/>
</dbReference>
<dbReference type="GeneTree" id="ENSGT00940000157536"/>
<dbReference type="InterPro" id="IPR006052">
    <property type="entry name" value="TNF_dom"/>
</dbReference>
<organism evidence="9 10">
    <name type="scientific">Leptobrachium leishanense</name>
    <name type="common">Leishan spiny toad</name>
    <dbReference type="NCBI Taxonomy" id="445787"/>
    <lineage>
        <taxon>Eukaryota</taxon>
        <taxon>Metazoa</taxon>
        <taxon>Chordata</taxon>
        <taxon>Craniata</taxon>
        <taxon>Vertebrata</taxon>
        <taxon>Euteleostomi</taxon>
        <taxon>Amphibia</taxon>
        <taxon>Batrachia</taxon>
        <taxon>Anura</taxon>
        <taxon>Pelobatoidea</taxon>
        <taxon>Megophryidae</taxon>
        <taxon>Leptobrachium</taxon>
    </lineage>
</organism>
<evidence type="ECO:0000313" key="9">
    <source>
        <dbReference type="Ensembl" id="ENSLLEP00000007778.1"/>
    </source>
</evidence>
<protein>
    <recommendedName>
        <fullName evidence="8">THD domain-containing protein</fullName>
    </recommendedName>
</protein>
<keyword evidence="3" id="KW-0202">Cytokine</keyword>
<dbReference type="OrthoDB" id="6159739at2759"/>
<dbReference type="Gene3D" id="2.60.120.40">
    <property type="match status" value="1"/>
</dbReference>
<accession>A0A8C5M4N0</accession>
<dbReference type="GO" id="GO:0005615">
    <property type="term" value="C:extracellular space"/>
    <property type="evidence" value="ECO:0007669"/>
    <property type="project" value="UniProtKB-KW"/>
</dbReference>
<evidence type="ECO:0000256" key="7">
    <source>
        <dbReference type="SAM" id="Phobius"/>
    </source>
</evidence>